<feature type="domain" description="Protein kinase" evidence="1">
    <location>
        <begin position="1"/>
        <end position="329"/>
    </location>
</feature>
<dbReference type="SUPFAM" id="SSF56112">
    <property type="entry name" value="Protein kinase-like (PK-like)"/>
    <property type="match status" value="1"/>
</dbReference>
<comment type="caution">
    <text evidence="2">The sequence shown here is derived from an EMBL/GenBank/DDBJ whole genome shotgun (WGS) entry which is preliminary data.</text>
</comment>
<dbReference type="Pfam" id="PF00069">
    <property type="entry name" value="Pkinase"/>
    <property type="match status" value="1"/>
</dbReference>
<dbReference type="SMART" id="SM00220">
    <property type="entry name" value="S_TKc"/>
    <property type="match status" value="1"/>
</dbReference>
<reference evidence="2" key="1">
    <citation type="submission" date="2021-11" db="EMBL/GenBank/DDBJ databases">
        <title>Genome sequence.</title>
        <authorList>
            <person name="Sun Q."/>
        </authorList>
    </citation>
    <scope>NUCLEOTIDE SEQUENCE</scope>
    <source>
        <strain evidence="2">JC732</strain>
    </source>
</reference>
<dbReference type="Gene3D" id="1.10.510.10">
    <property type="entry name" value="Transferase(Phosphotransferase) domain 1"/>
    <property type="match status" value="1"/>
</dbReference>
<dbReference type="Proteomes" id="UP001139103">
    <property type="component" value="Unassembled WGS sequence"/>
</dbReference>
<sequence length="477" mass="54501">MRNEVAILSDGRRIEYIPTQIGEGGMKRVYFTADKSSVVCFFKDENASSDPHRMQRLQAILGDYNPTTHSSTGDYFKDLFCWPTGIVVQPKLGVLAPTYSSNFFFDSGRFKGKEKEGTWFCKPKLRKMLGNEHLGNWVNYVQMCMLMSQAVRRMHAAGLAHSDLSPKNVLVDPPNRRCAVIDVDALVVPGKFDAEVLGTPGYIAPEVLRTMDQGEKLRVLPSTRTDQHAMAVLFYQYLLRRHPLEGPKVNSTVSTEEDTLLSMGEKALFIENPHDDSNSWHRGKDWPKLEPGLDRLGPYLSKAFLKAFVDGLHEPSARPSAFEWEEAFAKTLDLMIPCANANCPEKWFVYIEGEKPRCPWCGTTLPHQLPLLDFYYAPRTGQFRSESHVLVCWDKRPLHEWHIYQNRRLNELSDKSMLATIRQHQGQWLLGNVALDSLVSPSGSPVPRKQFRVLRDEDEILLTKEDRGRLMKVRFTK</sequence>
<dbReference type="PROSITE" id="PS50011">
    <property type="entry name" value="PROTEIN_KINASE_DOM"/>
    <property type="match status" value="1"/>
</dbReference>
<dbReference type="AlphaFoldDB" id="A0A9X1MLT3"/>
<dbReference type="InterPro" id="IPR000719">
    <property type="entry name" value="Prot_kinase_dom"/>
</dbReference>
<evidence type="ECO:0000313" key="2">
    <source>
        <dbReference type="EMBL" id="MCC9628610.1"/>
    </source>
</evidence>
<dbReference type="InterPro" id="IPR011009">
    <property type="entry name" value="Kinase-like_dom_sf"/>
</dbReference>
<dbReference type="RefSeq" id="WP_230218022.1">
    <property type="nucleotide sequence ID" value="NZ_JAJKFT010000004.1"/>
</dbReference>
<dbReference type="GO" id="GO:0005524">
    <property type="term" value="F:ATP binding"/>
    <property type="evidence" value="ECO:0007669"/>
    <property type="project" value="InterPro"/>
</dbReference>
<evidence type="ECO:0000313" key="3">
    <source>
        <dbReference type="Proteomes" id="UP001139103"/>
    </source>
</evidence>
<evidence type="ECO:0000259" key="1">
    <source>
        <dbReference type="PROSITE" id="PS50011"/>
    </source>
</evidence>
<organism evidence="2 3">
    <name type="scientific">Blastopirellula sediminis</name>
    <dbReference type="NCBI Taxonomy" id="2894196"/>
    <lineage>
        <taxon>Bacteria</taxon>
        <taxon>Pseudomonadati</taxon>
        <taxon>Planctomycetota</taxon>
        <taxon>Planctomycetia</taxon>
        <taxon>Pirellulales</taxon>
        <taxon>Pirellulaceae</taxon>
        <taxon>Blastopirellula</taxon>
    </lineage>
</organism>
<dbReference type="EMBL" id="JAJKFT010000004">
    <property type="protein sequence ID" value="MCC9628610.1"/>
    <property type="molecule type" value="Genomic_DNA"/>
</dbReference>
<gene>
    <name evidence="2" type="ORF">LOC68_09390</name>
</gene>
<keyword evidence="3" id="KW-1185">Reference proteome</keyword>
<accession>A0A9X1MLT3</accession>
<dbReference type="GO" id="GO:0004672">
    <property type="term" value="F:protein kinase activity"/>
    <property type="evidence" value="ECO:0007669"/>
    <property type="project" value="InterPro"/>
</dbReference>
<proteinExistence type="predicted"/>
<protein>
    <recommendedName>
        <fullName evidence="1">Protein kinase domain-containing protein</fullName>
    </recommendedName>
</protein>
<name>A0A9X1MLT3_9BACT</name>